<evidence type="ECO:0000313" key="2">
    <source>
        <dbReference type="Proteomes" id="UP000076727"/>
    </source>
</evidence>
<reference evidence="1 2" key="1">
    <citation type="journal article" date="2016" name="Mol. Biol. Evol.">
        <title>Comparative Genomics of Early-Diverging Mushroom-Forming Fungi Provides Insights into the Origins of Lignocellulose Decay Capabilities.</title>
        <authorList>
            <person name="Nagy L.G."/>
            <person name="Riley R."/>
            <person name="Tritt A."/>
            <person name="Adam C."/>
            <person name="Daum C."/>
            <person name="Floudas D."/>
            <person name="Sun H."/>
            <person name="Yadav J.S."/>
            <person name="Pangilinan J."/>
            <person name="Larsson K.H."/>
            <person name="Matsuura K."/>
            <person name="Barry K."/>
            <person name="Labutti K."/>
            <person name="Kuo R."/>
            <person name="Ohm R.A."/>
            <person name="Bhattacharya S.S."/>
            <person name="Shirouzu T."/>
            <person name="Yoshinaga Y."/>
            <person name="Martin F.M."/>
            <person name="Grigoriev I.V."/>
            <person name="Hibbett D.S."/>
        </authorList>
    </citation>
    <scope>NUCLEOTIDE SEQUENCE [LARGE SCALE GENOMIC DNA]</scope>
    <source>
        <strain evidence="1 2">L-15889</strain>
    </source>
</reference>
<dbReference type="STRING" id="1314783.A0A165M7R2"/>
<accession>A0A165M7R2</accession>
<dbReference type="AlphaFoldDB" id="A0A165M7R2"/>
<keyword evidence="2" id="KW-1185">Reference proteome</keyword>
<sequence>MCSTNEVEACTLPLDVCTLADLMRANIFTPTAARSWRIFADHLFLASRPIMNHYPTDLIPVYFRTKRIALENQATEQSLHTGTALVTSYASREEA</sequence>
<organism evidence="1 2">
    <name type="scientific">Daedalea quercina L-15889</name>
    <dbReference type="NCBI Taxonomy" id="1314783"/>
    <lineage>
        <taxon>Eukaryota</taxon>
        <taxon>Fungi</taxon>
        <taxon>Dikarya</taxon>
        <taxon>Basidiomycota</taxon>
        <taxon>Agaricomycotina</taxon>
        <taxon>Agaricomycetes</taxon>
        <taxon>Polyporales</taxon>
        <taxon>Fomitopsis</taxon>
    </lineage>
</organism>
<dbReference type="EMBL" id="KV429108">
    <property type="protein sequence ID" value="KZT65327.1"/>
    <property type="molecule type" value="Genomic_DNA"/>
</dbReference>
<dbReference type="Proteomes" id="UP000076727">
    <property type="component" value="Unassembled WGS sequence"/>
</dbReference>
<name>A0A165M7R2_9APHY</name>
<proteinExistence type="predicted"/>
<gene>
    <name evidence="1" type="ORF">DAEQUDRAFT_768990</name>
</gene>
<protein>
    <submittedName>
        <fullName evidence="1">Uncharacterized protein</fullName>
    </submittedName>
</protein>
<evidence type="ECO:0000313" key="1">
    <source>
        <dbReference type="EMBL" id="KZT65327.1"/>
    </source>
</evidence>